<feature type="region of interest" description="Disordered" evidence="1">
    <location>
        <begin position="379"/>
        <end position="501"/>
    </location>
</feature>
<dbReference type="Proteomes" id="UP001218218">
    <property type="component" value="Unassembled WGS sequence"/>
</dbReference>
<keyword evidence="3" id="KW-1185">Reference proteome</keyword>
<accession>A0AAD7E6X8</accession>
<comment type="caution">
    <text evidence="2">The sequence shown here is derived from an EMBL/GenBank/DDBJ whole genome shotgun (WGS) entry which is preliminary data.</text>
</comment>
<name>A0AAD7E6X8_9AGAR</name>
<proteinExistence type="predicted"/>
<reference evidence="2" key="1">
    <citation type="submission" date="2023-03" db="EMBL/GenBank/DDBJ databases">
        <title>Massive genome expansion in bonnet fungi (Mycena s.s.) driven by repeated elements and novel gene families across ecological guilds.</title>
        <authorList>
            <consortium name="Lawrence Berkeley National Laboratory"/>
            <person name="Harder C.B."/>
            <person name="Miyauchi S."/>
            <person name="Viragh M."/>
            <person name="Kuo A."/>
            <person name="Thoen E."/>
            <person name="Andreopoulos B."/>
            <person name="Lu D."/>
            <person name="Skrede I."/>
            <person name="Drula E."/>
            <person name="Henrissat B."/>
            <person name="Morin E."/>
            <person name="Kohler A."/>
            <person name="Barry K."/>
            <person name="LaButti K."/>
            <person name="Morin E."/>
            <person name="Salamov A."/>
            <person name="Lipzen A."/>
            <person name="Mereny Z."/>
            <person name="Hegedus B."/>
            <person name="Baldrian P."/>
            <person name="Stursova M."/>
            <person name="Weitz H."/>
            <person name="Taylor A."/>
            <person name="Grigoriev I.V."/>
            <person name="Nagy L.G."/>
            <person name="Martin F."/>
            <person name="Kauserud H."/>
        </authorList>
    </citation>
    <scope>NUCLEOTIDE SEQUENCE</scope>
    <source>
        <strain evidence="2">CBHHK002</strain>
    </source>
</reference>
<organism evidence="2 3">
    <name type="scientific">Mycena albidolilacea</name>
    <dbReference type="NCBI Taxonomy" id="1033008"/>
    <lineage>
        <taxon>Eukaryota</taxon>
        <taxon>Fungi</taxon>
        <taxon>Dikarya</taxon>
        <taxon>Basidiomycota</taxon>
        <taxon>Agaricomycotina</taxon>
        <taxon>Agaricomycetes</taxon>
        <taxon>Agaricomycetidae</taxon>
        <taxon>Agaricales</taxon>
        <taxon>Marasmiineae</taxon>
        <taxon>Mycenaceae</taxon>
        <taxon>Mycena</taxon>
    </lineage>
</organism>
<feature type="region of interest" description="Disordered" evidence="1">
    <location>
        <begin position="252"/>
        <end position="347"/>
    </location>
</feature>
<feature type="compositionally biased region" description="Basic and acidic residues" evidence="1">
    <location>
        <begin position="291"/>
        <end position="314"/>
    </location>
</feature>
<sequence length="501" mass="55097">MATYTEPARPVAPGMERGYAMSPMAELERNYASHSENEASLFERSTSIASKCSLDPTDVLDRGVSLHDRPVARFSLETGFLIRTEKTIKDMNALLSRSSALVPGRTTFFLVDPQYSFLRVLKSAGDLNQLLVAWHALSTRMGLAQRSFTKYQEEFRATTKEEMPLSPVSTAPEIYTSFPVDGSPITDVNYLYDNLPHLQSIWPPRHEPGKTRVESAVEVPPYLLMAFPDRFPEDRPTTYYYLEDGTRMAVASSVRSSHGAGPNFVPPPPDKAEPSRRGRSRAKSGSPVRGRKGDHSQQRKNEPKSKGEDFRTSEPAKAISSAAVTGLLSPDTRFKKPEDVLIPSSPRDYTFASSMPGIGLPDPLKGMASSSQWTYEAIHKNESASQAQGGKLPQRPPYKPTLPTTVDAAEEDTFHRAYISARRDPPPHLPPASLAPTPYKGRPTAPTQSTRGRQGAGAGGDGEPPDDDGGDRDRRPRDRSRGRRQPPPITLPLRFGEQTGG</sequence>
<evidence type="ECO:0000313" key="3">
    <source>
        <dbReference type="Proteomes" id="UP001218218"/>
    </source>
</evidence>
<dbReference type="AlphaFoldDB" id="A0AAD7E6X8"/>
<gene>
    <name evidence="2" type="ORF">DFH08DRAFT_827581</name>
</gene>
<evidence type="ECO:0000256" key="1">
    <source>
        <dbReference type="SAM" id="MobiDB-lite"/>
    </source>
</evidence>
<protein>
    <submittedName>
        <fullName evidence="2">Uncharacterized protein</fullName>
    </submittedName>
</protein>
<evidence type="ECO:0000313" key="2">
    <source>
        <dbReference type="EMBL" id="KAJ7301385.1"/>
    </source>
</evidence>
<dbReference type="EMBL" id="JARIHO010000136">
    <property type="protein sequence ID" value="KAJ7301385.1"/>
    <property type="molecule type" value="Genomic_DNA"/>
</dbReference>